<proteinExistence type="inferred from homology"/>
<keyword evidence="5" id="KW-0408">Iron</keyword>
<dbReference type="NCBIfam" id="NF004638">
    <property type="entry name" value="PRK05988.1"/>
    <property type="match status" value="1"/>
</dbReference>
<evidence type="ECO:0000256" key="3">
    <source>
        <dbReference type="ARBA" id="ARBA00022714"/>
    </source>
</evidence>
<reference evidence="11" key="1">
    <citation type="journal article" date="2019" name="Int. J. Syst. Evol. Microbiol.">
        <title>The Global Catalogue of Microorganisms (GCM) 10K type strain sequencing project: providing services to taxonomists for standard genome sequencing and annotation.</title>
        <authorList>
            <consortium name="The Broad Institute Genomics Platform"/>
            <consortium name="The Broad Institute Genome Sequencing Center for Infectious Disease"/>
            <person name="Wu L."/>
            <person name="Ma J."/>
        </authorList>
    </citation>
    <scope>NUCLEOTIDE SEQUENCE [LARGE SCALE GENOMIC DNA]</scope>
    <source>
        <strain evidence="11">JCM 17329</strain>
    </source>
</reference>
<evidence type="ECO:0000256" key="6">
    <source>
        <dbReference type="ARBA" id="ARBA00023014"/>
    </source>
</evidence>
<dbReference type="Proteomes" id="UP001501479">
    <property type="component" value="Unassembled WGS sequence"/>
</dbReference>
<dbReference type="InterPro" id="IPR041921">
    <property type="entry name" value="NuoE_N"/>
</dbReference>
<keyword evidence="6" id="KW-0411">Iron-sulfur</keyword>
<dbReference type="InterPro" id="IPR002023">
    <property type="entry name" value="NuoE-like"/>
</dbReference>
<evidence type="ECO:0000256" key="7">
    <source>
        <dbReference type="ARBA" id="ARBA00031580"/>
    </source>
</evidence>
<dbReference type="PIRSF" id="PIRSF000216">
    <property type="entry name" value="NADH_DH_24kDa"/>
    <property type="match status" value="1"/>
</dbReference>
<dbReference type="EMBL" id="BAABDS010000005">
    <property type="protein sequence ID" value="GAA3700589.1"/>
    <property type="molecule type" value="Genomic_DNA"/>
</dbReference>
<dbReference type="InterPro" id="IPR028431">
    <property type="entry name" value="NADP_DH_HndA-like"/>
</dbReference>
<keyword evidence="11" id="KW-1185">Reference proteome</keyword>
<evidence type="ECO:0000256" key="9">
    <source>
        <dbReference type="ARBA" id="ARBA00034078"/>
    </source>
</evidence>
<comment type="similarity">
    <text evidence="1">Belongs to the complex I 24 kDa subunit family.</text>
</comment>
<evidence type="ECO:0000256" key="4">
    <source>
        <dbReference type="ARBA" id="ARBA00022723"/>
    </source>
</evidence>
<dbReference type="PANTHER" id="PTHR43342:SF1">
    <property type="entry name" value="BIFURCATING [FEFE] HYDROGENASE GAMMA SUBUNIT"/>
    <property type="match status" value="1"/>
</dbReference>
<comment type="caution">
    <text evidence="10">The sequence shown here is derived from an EMBL/GenBank/DDBJ whole genome shotgun (WGS) entry which is preliminary data.</text>
</comment>
<accession>A0ABP7D768</accession>
<dbReference type="CDD" id="cd03081">
    <property type="entry name" value="TRX_Fd_NuoE_FDH_gamma"/>
    <property type="match status" value="1"/>
</dbReference>
<dbReference type="PANTHER" id="PTHR43342">
    <property type="entry name" value="NADH-QUINONE OXIDOREDUCTASE, E SUBUNIT"/>
    <property type="match status" value="1"/>
</dbReference>
<evidence type="ECO:0000256" key="1">
    <source>
        <dbReference type="ARBA" id="ARBA00010643"/>
    </source>
</evidence>
<evidence type="ECO:0000256" key="5">
    <source>
        <dbReference type="ARBA" id="ARBA00023004"/>
    </source>
</evidence>
<protein>
    <recommendedName>
        <fullName evidence="2">NADH-quinone oxidoreductase subunit E</fullName>
    </recommendedName>
    <alternativeName>
        <fullName evidence="7">NADH dehydrogenase I subunit E</fullName>
    </alternativeName>
    <alternativeName>
        <fullName evidence="8">NDH-1 subunit E</fullName>
    </alternativeName>
</protein>
<dbReference type="InterPro" id="IPR036249">
    <property type="entry name" value="Thioredoxin-like_sf"/>
</dbReference>
<gene>
    <name evidence="10" type="ORF">GCM10022421_03690</name>
</gene>
<evidence type="ECO:0000256" key="8">
    <source>
        <dbReference type="ARBA" id="ARBA00032788"/>
    </source>
</evidence>
<evidence type="ECO:0000313" key="10">
    <source>
        <dbReference type="EMBL" id="GAA3700589.1"/>
    </source>
</evidence>
<dbReference type="Gene3D" id="3.40.30.10">
    <property type="entry name" value="Glutaredoxin"/>
    <property type="match status" value="1"/>
</dbReference>
<dbReference type="RefSeq" id="WP_344961833.1">
    <property type="nucleotide sequence ID" value="NZ_BAABDS010000005.1"/>
</dbReference>
<keyword evidence="4" id="KW-0479">Metal-binding</keyword>
<dbReference type="SUPFAM" id="SSF52833">
    <property type="entry name" value="Thioredoxin-like"/>
    <property type="match status" value="1"/>
</dbReference>
<name>A0ABP7D768_9GAMM</name>
<keyword evidence="3" id="KW-0001">2Fe-2S</keyword>
<dbReference type="Gene3D" id="1.10.10.1590">
    <property type="entry name" value="NADH-quinone oxidoreductase subunit E"/>
    <property type="match status" value="1"/>
</dbReference>
<comment type="cofactor">
    <cofactor evidence="9">
        <name>[2Fe-2S] cluster</name>
        <dbReference type="ChEBI" id="CHEBI:190135"/>
    </cofactor>
</comment>
<organism evidence="10 11">
    <name type="scientific">Oceanisphaera sediminis</name>
    <dbReference type="NCBI Taxonomy" id="981381"/>
    <lineage>
        <taxon>Bacteria</taxon>
        <taxon>Pseudomonadati</taxon>
        <taxon>Pseudomonadota</taxon>
        <taxon>Gammaproteobacteria</taxon>
        <taxon>Aeromonadales</taxon>
        <taxon>Aeromonadaceae</taxon>
        <taxon>Oceanisphaera</taxon>
    </lineage>
</organism>
<evidence type="ECO:0000256" key="2">
    <source>
        <dbReference type="ARBA" id="ARBA00019898"/>
    </source>
</evidence>
<sequence>MAVDTDKPAMTVFYKVDDMDETQTGVLDTIEAIVTSIKHKPGALLPILHRIQDQFGYIPDAAIGVIATHLRSTAADVHGVISFYHYFRSEKPGKHVIEICRAEACQAQGCREFERHVREKLGIDFDQTTPNRDISLKAVYCLGNCATGPSIRVGDKIKGRMSPAKFDRLVDELTTFKLELK</sequence>
<dbReference type="Pfam" id="PF01257">
    <property type="entry name" value="2Fe-2S_thioredx"/>
    <property type="match status" value="1"/>
</dbReference>
<evidence type="ECO:0000313" key="11">
    <source>
        <dbReference type="Proteomes" id="UP001501479"/>
    </source>
</evidence>